<dbReference type="RefSeq" id="WP_194703849.1">
    <property type="nucleotide sequence ID" value="NZ_JADKNH010000018.1"/>
</dbReference>
<evidence type="ECO:0000256" key="1">
    <source>
        <dbReference type="ARBA" id="ARBA00022603"/>
    </source>
</evidence>
<comment type="caution">
    <text evidence="4">The sequence shown here is derived from an EMBL/GenBank/DDBJ whole genome shotgun (WGS) entry which is preliminary data.</text>
</comment>
<proteinExistence type="predicted"/>
<dbReference type="GO" id="GO:0032259">
    <property type="term" value="P:methylation"/>
    <property type="evidence" value="ECO:0007669"/>
    <property type="project" value="UniProtKB-KW"/>
</dbReference>
<accession>A0ABR9ZYS6</accession>
<evidence type="ECO:0000313" key="5">
    <source>
        <dbReference type="Proteomes" id="UP000614200"/>
    </source>
</evidence>
<keyword evidence="2" id="KW-0808">Transferase</keyword>
<evidence type="ECO:0000259" key="3">
    <source>
        <dbReference type="Pfam" id="PF13649"/>
    </source>
</evidence>
<organism evidence="4 5">
    <name type="scientific">Fusibacter ferrireducens</name>
    <dbReference type="NCBI Taxonomy" id="2785058"/>
    <lineage>
        <taxon>Bacteria</taxon>
        <taxon>Bacillati</taxon>
        <taxon>Bacillota</taxon>
        <taxon>Clostridia</taxon>
        <taxon>Eubacteriales</taxon>
        <taxon>Eubacteriales Family XII. Incertae Sedis</taxon>
        <taxon>Fusibacter</taxon>
    </lineage>
</organism>
<keyword evidence="5" id="KW-1185">Reference proteome</keyword>
<evidence type="ECO:0000256" key="2">
    <source>
        <dbReference type="ARBA" id="ARBA00022679"/>
    </source>
</evidence>
<evidence type="ECO:0000313" key="4">
    <source>
        <dbReference type="EMBL" id="MBF4695609.1"/>
    </source>
</evidence>
<dbReference type="InterPro" id="IPR029063">
    <property type="entry name" value="SAM-dependent_MTases_sf"/>
</dbReference>
<reference evidence="4 5" key="1">
    <citation type="submission" date="2020-11" db="EMBL/GenBank/DDBJ databases">
        <title>Fusibacter basophilias sp. nov.</title>
        <authorList>
            <person name="Qiu D."/>
        </authorList>
    </citation>
    <scope>NUCLEOTIDE SEQUENCE [LARGE SCALE GENOMIC DNA]</scope>
    <source>
        <strain evidence="4 5">Q10-2</strain>
    </source>
</reference>
<dbReference type="InterPro" id="IPR041698">
    <property type="entry name" value="Methyltransf_25"/>
</dbReference>
<gene>
    <name evidence="4" type="ORF">ISU02_21150</name>
</gene>
<sequence>MGVLQLIKQYYNKHAKEFISNTLNVDLKPIYDKFYLYLKSGQKILDIGFGSGRDSLQFYKRGFKVVSIDFAEEIVMRGKILLSNEVLLVDARNMRYQNEFDAIWASAVFLHFKETEILETLKNCEAALKSEGVIYLSFKYGESEIFRHGRYFNDFDEQKFEKMMAKVDGFNVLEMWKTEDARKDHREQYWLNIILQKKY</sequence>
<name>A0ABR9ZYS6_9FIRM</name>
<protein>
    <submittedName>
        <fullName evidence="4">Class I SAM-dependent methyltransferase</fullName>
    </submittedName>
</protein>
<dbReference type="Pfam" id="PF13649">
    <property type="entry name" value="Methyltransf_25"/>
    <property type="match status" value="1"/>
</dbReference>
<dbReference type="PANTHER" id="PTHR43861:SF1">
    <property type="entry name" value="TRANS-ACONITATE 2-METHYLTRANSFERASE"/>
    <property type="match status" value="1"/>
</dbReference>
<feature type="domain" description="Methyltransferase" evidence="3">
    <location>
        <begin position="44"/>
        <end position="132"/>
    </location>
</feature>
<dbReference type="GO" id="GO:0008168">
    <property type="term" value="F:methyltransferase activity"/>
    <property type="evidence" value="ECO:0007669"/>
    <property type="project" value="UniProtKB-KW"/>
</dbReference>
<dbReference type="SUPFAM" id="SSF53335">
    <property type="entry name" value="S-adenosyl-L-methionine-dependent methyltransferases"/>
    <property type="match status" value="1"/>
</dbReference>
<dbReference type="Gene3D" id="3.40.50.150">
    <property type="entry name" value="Vaccinia Virus protein VP39"/>
    <property type="match status" value="1"/>
</dbReference>
<keyword evidence="1 4" id="KW-0489">Methyltransferase</keyword>
<dbReference type="Proteomes" id="UP000614200">
    <property type="component" value="Unassembled WGS sequence"/>
</dbReference>
<dbReference type="CDD" id="cd02440">
    <property type="entry name" value="AdoMet_MTases"/>
    <property type="match status" value="1"/>
</dbReference>
<dbReference type="EMBL" id="JADKNH010000018">
    <property type="protein sequence ID" value="MBF4695609.1"/>
    <property type="molecule type" value="Genomic_DNA"/>
</dbReference>
<dbReference type="PANTHER" id="PTHR43861">
    <property type="entry name" value="TRANS-ACONITATE 2-METHYLTRANSFERASE-RELATED"/>
    <property type="match status" value="1"/>
</dbReference>